<evidence type="ECO:0000256" key="7">
    <source>
        <dbReference type="ARBA" id="ARBA00022679"/>
    </source>
</evidence>
<evidence type="ECO:0000259" key="12">
    <source>
        <dbReference type="Pfam" id="PF01035"/>
    </source>
</evidence>
<gene>
    <name evidence="13" type="ORF">DSM19430T_17420</name>
</gene>
<keyword evidence="7 13" id="KW-0808">Transferase</keyword>
<evidence type="ECO:0000256" key="1">
    <source>
        <dbReference type="ARBA" id="ARBA00001286"/>
    </source>
</evidence>
<protein>
    <recommendedName>
        <fullName evidence="5">Methylated-DNA--protein-cysteine methyltransferase</fullName>
        <ecNumber evidence="4">2.1.1.63</ecNumber>
    </recommendedName>
</protein>
<dbReference type="RefSeq" id="WP_174409706.1">
    <property type="nucleotide sequence ID" value="NZ_BLVP01000008.1"/>
</dbReference>
<evidence type="ECO:0000256" key="2">
    <source>
        <dbReference type="ARBA" id="ARBA00003317"/>
    </source>
</evidence>
<dbReference type="GO" id="GO:0032259">
    <property type="term" value="P:methylation"/>
    <property type="evidence" value="ECO:0007669"/>
    <property type="project" value="UniProtKB-KW"/>
</dbReference>
<keyword evidence="8" id="KW-0227">DNA damage</keyword>
<dbReference type="FunFam" id="1.10.10.10:FF:000214">
    <property type="entry name" value="Methylated-DNA--protein-cysteine methyltransferase"/>
    <property type="match status" value="1"/>
</dbReference>
<dbReference type="GO" id="GO:0006281">
    <property type="term" value="P:DNA repair"/>
    <property type="evidence" value="ECO:0007669"/>
    <property type="project" value="UniProtKB-KW"/>
</dbReference>
<sequence length="172" mass="18461">MNTDTFVTEHLCAGRLRLTLNWANGQLAETGIAWADDNAPPPSASEKTGPRTSHGHAVQDALRQYAAGRHADWPDLPLALEDCTPFTRRVLELLRTVPAGSTVTYGQLAAMAGRPGAARGVGQIMRRNRWPLLVPCHRVVGGNGKMTGFSGTGGIPLKEYLLRLEGALPAKD</sequence>
<evidence type="ECO:0000256" key="5">
    <source>
        <dbReference type="ARBA" id="ARBA00015377"/>
    </source>
</evidence>
<dbReference type="InterPro" id="IPR001497">
    <property type="entry name" value="MethylDNA_cys_MeTrfase_AS"/>
</dbReference>
<evidence type="ECO:0000256" key="8">
    <source>
        <dbReference type="ARBA" id="ARBA00022763"/>
    </source>
</evidence>
<comment type="function">
    <text evidence="2">Involved in the cellular defense against the biological effects of O6-methylguanine (O6-MeG) and O4-methylthymine (O4-MeT) in DNA. Repairs the methylated nucleobase in DNA by stoichiometrically transferring the methyl group to a cysteine residue in the enzyme. This is a suicide reaction: the enzyme is irreversibly inactivated.</text>
</comment>
<evidence type="ECO:0000313" key="13">
    <source>
        <dbReference type="EMBL" id="GFM37058.1"/>
    </source>
</evidence>
<name>A0A7J0BTR1_9BACT</name>
<dbReference type="Gene3D" id="1.10.10.10">
    <property type="entry name" value="Winged helix-like DNA-binding domain superfamily/Winged helix DNA-binding domain"/>
    <property type="match status" value="1"/>
</dbReference>
<dbReference type="InterPro" id="IPR014048">
    <property type="entry name" value="MethylDNA_cys_MeTrfase_DNA-bd"/>
</dbReference>
<comment type="caution">
    <text evidence="13">The sequence shown here is derived from an EMBL/GenBank/DDBJ whole genome shotgun (WGS) entry which is preliminary data.</text>
</comment>
<dbReference type="Proteomes" id="UP000503820">
    <property type="component" value="Unassembled WGS sequence"/>
</dbReference>
<keyword evidence="9" id="KW-0234">DNA repair</keyword>
<dbReference type="Pfam" id="PF01035">
    <property type="entry name" value="DNA_binding_1"/>
    <property type="match status" value="1"/>
</dbReference>
<dbReference type="InterPro" id="IPR036217">
    <property type="entry name" value="MethylDNA_cys_MeTrfase_DNAb"/>
</dbReference>
<keyword evidence="6 13" id="KW-0489">Methyltransferase</keyword>
<dbReference type="PANTHER" id="PTHR46460">
    <property type="entry name" value="METHYLATED-DNA--PROTEIN-CYSTEINE METHYLTRANSFERASE"/>
    <property type="match status" value="1"/>
</dbReference>
<organism evidence="13 14">
    <name type="scientific">Desulfovibrio psychrotolerans</name>
    <dbReference type="NCBI Taxonomy" id="415242"/>
    <lineage>
        <taxon>Bacteria</taxon>
        <taxon>Pseudomonadati</taxon>
        <taxon>Thermodesulfobacteriota</taxon>
        <taxon>Desulfovibrionia</taxon>
        <taxon>Desulfovibrionales</taxon>
        <taxon>Desulfovibrionaceae</taxon>
        <taxon>Desulfovibrio</taxon>
    </lineage>
</organism>
<comment type="catalytic activity">
    <reaction evidence="10">
        <text>a 6-O-methyl-2'-deoxyguanosine in DNA + L-cysteinyl-[protein] = S-methyl-L-cysteinyl-[protein] + a 2'-deoxyguanosine in DNA</text>
        <dbReference type="Rhea" id="RHEA:24000"/>
        <dbReference type="Rhea" id="RHEA-COMP:10131"/>
        <dbReference type="Rhea" id="RHEA-COMP:10132"/>
        <dbReference type="Rhea" id="RHEA-COMP:11367"/>
        <dbReference type="Rhea" id="RHEA-COMP:11368"/>
        <dbReference type="ChEBI" id="CHEBI:29950"/>
        <dbReference type="ChEBI" id="CHEBI:82612"/>
        <dbReference type="ChEBI" id="CHEBI:85445"/>
        <dbReference type="ChEBI" id="CHEBI:85448"/>
        <dbReference type="EC" id="2.1.1.63"/>
    </reaction>
</comment>
<evidence type="ECO:0000256" key="3">
    <source>
        <dbReference type="ARBA" id="ARBA00008711"/>
    </source>
</evidence>
<dbReference type="AlphaFoldDB" id="A0A7J0BTR1"/>
<reference evidence="13 14" key="1">
    <citation type="submission" date="2020-05" db="EMBL/GenBank/DDBJ databases">
        <title>Draft genome sequence of Desulfovibrio psychrotolerans JS1T.</title>
        <authorList>
            <person name="Ueno A."/>
            <person name="Tamazawa S."/>
            <person name="Tamamura S."/>
            <person name="Murakami T."/>
            <person name="Kiyama T."/>
            <person name="Inomata H."/>
            <person name="Amano Y."/>
            <person name="Miyakawa K."/>
            <person name="Tamaki H."/>
            <person name="Naganuma T."/>
            <person name="Kaneko K."/>
        </authorList>
    </citation>
    <scope>NUCLEOTIDE SEQUENCE [LARGE SCALE GENOMIC DNA]</scope>
    <source>
        <strain evidence="13 14">JS1</strain>
    </source>
</reference>
<dbReference type="PANTHER" id="PTHR46460:SF1">
    <property type="entry name" value="METHYLATED-DNA--PROTEIN-CYSTEINE METHYLTRANSFERASE"/>
    <property type="match status" value="1"/>
</dbReference>
<dbReference type="CDD" id="cd06445">
    <property type="entry name" value="ATase"/>
    <property type="match status" value="1"/>
</dbReference>
<comment type="similarity">
    <text evidence="3">Belongs to the MGMT family.</text>
</comment>
<evidence type="ECO:0000256" key="10">
    <source>
        <dbReference type="ARBA" id="ARBA00049348"/>
    </source>
</evidence>
<evidence type="ECO:0000256" key="6">
    <source>
        <dbReference type="ARBA" id="ARBA00022603"/>
    </source>
</evidence>
<dbReference type="InterPro" id="IPR036388">
    <property type="entry name" value="WH-like_DNA-bd_sf"/>
</dbReference>
<accession>A0A7J0BTR1</accession>
<comment type="catalytic activity">
    <reaction evidence="1">
        <text>a 4-O-methyl-thymidine in DNA + L-cysteinyl-[protein] = a thymidine in DNA + S-methyl-L-cysteinyl-[protein]</text>
        <dbReference type="Rhea" id="RHEA:53428"/>
        <dbReference type="Rhea" id="RHEA-COMP:10131"/>
        <dbReference type="Rhea" id="RHEA-COMP:10132"/>
        <dbReference type="Rhea" id="RHEA-COMP:13555"/>
        <dbReference type="Rhea" id="RHEA-COMP:13556"/>
        <dbReference type="ChEBI" id="CHEBI:29950"/>
        <dbReference type="ChEBI" id="CHEBI:82612"/>
        <dbReference type="ChEBI" id="CHEBI:137386"/>
        <dbReference type="ChEBI" id="CHEBI:137387"/>
        <dbReference type="EC" id="2.1.1.63"/>
    </reaction>
</comment>
<dbReference type="GO" id="GO:0003908">
    <property type="term" value="F:methylated-DNA-[protein]-cysteine S-methyltransferase activity"/>
    <property type="evidence" value="ECO:0007669"/>
    <property type="project" value="UniProtKB-EC"/>
</dbReference>
<dbReference type="EC" id="2.1.1.63" evidence="4"/>
<evidence type="ECO:0000256" key="9">
    <source>
        <dbReference type="ARBA" id="ARBA00023204"/>
    </source>
</evidence>
<dbReference type="PROSITE" id="PS00374">
    <property type="entry name" value="MGMT"/>
    <property type="match status" value="1"/>
</dbReference>
<dbReference type="NCBIfam" id="TIGR00589">
    <property type="entry name" value="ogt"/>
    <property type="match status" value="1"/>
</dbReference>
<keyword evidence="14" id="KW-1185">Reference proteome</keyword>
<evidence type="ECO:0000313" key="14">
    <source>
        <dbReference type="Proteomes" id="UP000503820"/>
    </source>
</evidence>
<proteinExistence type="inferred from homology"/>
<evidence type="ECO:0000256" key="4">
    <source>
        <dbReference type="ARBA" id="ARBA00011918"/>
    </source>
</evidence>
<dbReference type="SUPFAM" id="SSF46767">
    <property type="entry name" value="Methylated DNA-protein cysteine methyltransferase, C-terminal domain"/>
    <property type="match status" value="1"/>
</dbReference>
<evidence type="ECO:0000256" key="11">
    <source>
        <dbReference type="SAM" id="MobiDB-lite"/>
    </source>
</evidence>
<dbReference type="EMBL" id="BLVP01000008">
    <property type="protein sequence ID" value="GFM37058.1"/>
    <property type="molecule type" value="Genomic_DNA"/>
</dbReference>
<feature type="domain" description="Methylated-DNA-[protein]-cysteine S-methyltransferase DNA binding" evidence="12">
    <location>
        <begin position="85"/>
        <end position="167"/>
    </location>
</feature>
<feature type="region of interest" description="Disordered" evidence="11">
    <location>
        <begin position="33"/>
        <end position="56"/>
    </location>
</feature>